<sequence length="931" mass="106042">MEPVGLAVGLAGLCGLFSTCVECFTIFSKGRYLGQDYLILETKFANQSLRLVSWGQACGLLNRDSMTTQAMSHWSEDVCSRVEDTLNQIAGLLQNQKMLRKQYGLVGVEPSSATPKFSSMIGEVLPTISFKIGRLTSPRPQGEKRVNMIGATRWAINDRAKFFELVQHLKDFIDDLETLVPAPIIQHRQRDYIRAEIESIRDISELELMEEARMGNRDAISEAASFRICELQQQSNPERHVLDEEISQPQGWETIESVTIPDGPGGEMVYQVLHRVSCKLQPITIFIDPPNYTAGIQTDDQWFAIDADRPLQDPVSFHLAGSRTLPDIDSYTSQNTQLSFIVFKEYNCLHEGERSDACQESSESIHLISPDLCLLLRESLVKSDHYTFHPGMQLYSPHDWYFHNRHNIAENLRYISRGKSLDLENPPIDGDDRSSVAVAVVLLDYLHHSMEDHYQRFLSMLDLKRQVSWGNLPLLFPPHNLLVGKSPDGDGNFQGFRQTGPVKPIAADSYNIAQTLLIPATRYSMAGCVDGYREEPHVFDIDRSQFENGTQPMPLDMLPIVPSQYAQGCDEAHLYYCGKLCLQLLEQDRHIRYTDPASVDLCGEYIVDMCAYRRFHQTDTKKAYPDYTYDIDPDLYSDGDDNYSDYDHFDPEDSMDEYLECGSRYWVRRCLPHTIYGFHLEKHVWHRLLVRYIEIVEMNNDKEFKDLLDGFCEKDRILSLLTPRGTTSSSSSPRNPSALPSRSIICFQGPAAAMAVLAASQMTQRPIYRFRLNEYVGNMDAEFEAAKALNSRWGCIFVIEDPTISSASKAELQYSTIVQSLICFLDSFEGVVIFLSPFTKCYSSDPQISARIFMRLTFDINSNGYRKTIWRRVLNETIHSLGRPGTVSEDSLVGYATMGLPYDVRLEATKKVSEWFKPSENTKLTDDLDNW</sequence>
<reference evidence="2" key="1">
    <citation type="journal article" date="2021" name="Nat. Commun.">
        <title>Genetic determinants of endophytism in the Arabidopsis root mycobiome.</title>
        <authorList>
            <person name="Mesny F."/>
            <person name="Miyauchi S."/>
            <person name="Thiergart T."/>
            <person name="Pickel B."/>
            <person name="Atanasova L."/>
            <person name="Karlsson M."/>
            <person name="Huettel B."/>
            <person name="Barry K.W."/>
            <person name="Haridas S."/>
            <person name="Chen C."/>
            <person name="Bauer D."/>
            <person name="Andreopoulos W."/>
            <person name="Pangilinan J."/>
            <person name="LaButti K."/>
            <person name="Riley R."/>
            <person name="Lipzen A."/>
            <person name="Clum A."/>
            <person name="Drula E."/>
            <person name="Henrissat B."/>
            <person name="Kohler A."/>
            <person name="Grigoriev I.V."/>
            <person name="Martin F.M."/>
            <person name="Hacquard S."/>
        </authorList>
    </citation>
    <scope>NUCLEOTIDE SEQUENCE</scope>
    <source>
        <strain evidence="2">MPI-CAGE-AT-0147</strain>
    </source>
</reference>
<gene>
    <name evidence="2" type="ORF">EDB81DRAFT_678426</name>
</gene>
<name>A0A9P9FPV1_9HYPO</name>
<proteinExistence type="predicted"/>
<evidence type="ECO:0000259" key="1">
    <source>
        <dbReference type="Pfam" id="PF14479"/>
    </source>
</evidence>
<dbReference type="Proteomes" id="UP000738349">
    <property type="component" value="Unassembled WGS sequence"/>
</dbReference>
<comment type="caution">
    <text evidence="2">The sequence shown here is derived from an EMBL/GenBank/DDBJ whole genome shotgun (WGS) entry which is preliminary data.</text>
</comment>
<evidence type="ECO:0000313" key="3">
    <source>
        <dbReference type="Proteomes" id="UP000738349"/>
    </source>
</evidence>
<organism evidence="2 3">
    <name type="scientific">Dactylonectria macrodidyma</name>
    <dbReference type="NCBI Taxonomy" id="307937"/>
    <lineage>
        <taxon>Eukaryota</taxon>
        <taxon>Fungi</taxon>
        <taxon>Dikarya</taxon>
        <taxon>Ascomycota</taxon>
        <taxon>Pezizomycotina</taxon>
        <taxon>Sordariomycetes</taxon>
        <taxon>Hypocreomycetidae</taxon>
        <taxon>Hypocreales</taxon>
        <taxon>Nectriaceae</taxon>
        <taxon>Dactylonectria</taxon>
    </lineage>
</organism>
<dbReference type="PANTHER" id="PTHR46411:SF2">
    <property type="entry name" value="AAA+ ATPASE DOMAIN-CONTAINING PROTEIN"/>
    <property type="match status" value="1"/>
</dbReference>
<dbReference type="Gene3D" id="1.20.120.1020">
    <property type="entry name" value="Prion-inhibition and propagation, HeLo domain"/>
    <property type="match status" value="1"/>
</dbReference>
<feature type="domain" description="Prion-inhibition and propagation HeLo" evidence="1">
    <location>
        <begin position="5"/>
        <end position="209"/>
    </location>
</feature>
<keyword evidence="3" id="KW-1185">Reference proteome</keyword>
<evidence type="ECO:0000313" key="2">
    <source>
        <dbReference type="EMBL" id="KAH7171376.1"/>
    </source>
</evidence>
<keyword evidence="2" id="KW-0640">Prion</keyword>
<dbReference type="InterPro" id="IPR029498">
    <property type="entry name" value="HeLo_dom"/>
</dbReference>
<accession>A0A9P9FPV1</accession>
<dbReference type="PANTHER" id="PTHR46411">
    <property type="entry name" value="FAMILY ATPASE, PUTATIVE-RELATED"/>
    <property type="match status" value="1"/>
</dbReference>
<dbReference type="OrthoDB" id="5061433at2759"/>
<dbReference type="EMBL" id="JAGMUV010000002">
    <property type="protein sequence ID" value="KAH7171376.1"/>
    <property type="molecule type" value="Genomic_DNA"/>
</dbReference>
<protein>
    <submittedName>
        <fullName evidence="2">Prion-inhibition and propagation-domain-containing protein</fullName>
    </submittedName>
</protein>
<dbReference type="AlphaFoldDB" id="A0A9P9FPV1"/>
<dbReference type="InterPro" id="IPR038305">
    <property type="entry name" value="HeLo_sf"/>
</dbReference>
<dbReference type="Pfam" id="PF14479">
    <property type="entry name" value="HeLo"/>
    <property type="match status" value="1"/>
</dbReference>
<keyword evidence="2" id="KW-0034">Amyloid</keyword>